<comment type="caution">
    <text evidence="5">The sequence shown here is derived from an EMBL/GenBank/DDBJ whole genome shotgun (WGS) entry which is preliminary data.</text>
</comment>
<proteinExistence type="predicted"/>
<accession>A0ABM8U391</accession>
<evidence type="ECO:0000256" key="3">
    <source>
        <dbReference type="ARBA" id="ARBA00023163"/>
    </source>
</evidence>
<dbReference type="SUPFAM" id="SSF46785">
    <property type="entry name" value="Winged helix' DNA-binding domain"/>
    <property type="match status" value="1"/>
</dbReference>
<evidence type="ECO:0000259" key="4">
    <source>
        <dbReference type="PROSITE" id="PS50956"/>
    </source>
</evidence>
<sequence length="158" mass="17271">MASDFSEQPDIGDATNVAILKALSADPRISTAELARKIGMSGPAVRERVSRLEETGVIRGYRVDIDPRALGYAVTAFVRVRPMLGQLPKVIRLAQETPEVIECHRITGEDCFMMKLCIRSIDTLDTVLDAFLAYGQTTTSIIQSTPVALRTPPLRGPT</sequence>
<dbReference type="InterPro" id="IPR019887">
    <property type="entry name" value="Tscrpt_reg_AsnC/Lrp_C"/>
</dbReference>
<evidence type="ECO:0000313" key="6">
    <source>
        <dbReference type="Proteomes" id="UP000789752"/>
    </source>
</evidence>
<dbReference type="PANTHER" id="PTHR30154">
    <property type="entry name" value="LEUCINE-RESPONSIVE REGULATORY PROTEIN"/>
    <property type="match status" value="1"/>
</dbReference>
<dbReference type="SUPFAM" id="SSF54909">
    <property type="entry name" value="Dimeric alpha+beta barrel"/>
    <property type="match status" value="1"/>
</dbReference>
<gene>
    <name evidence="5" type="primary">lrpC</name>
    <name evidence="5" type="ORF">R54767_02323</name>
</gene>
<dbReference type="InterPro" id="IPR019888">
    <property type="entry name" value="Tscrpt_reg_AsnC-like"/>
</dbReference>
<dbReference type="Proteomes" id="UP000789752">
    <property type="component" value="Unassembled WGS sequence"/>
</dbReference>
<dbReference type="PRINTS" id="PR00033">
    <property type="entry name" value="HTHASNC"/>
</dbReference>
<dbReference type="InterPro" id="IPR036388">
    <property type="entry name" value="WH-like_DNA-bd_sf"/>
</dbReference>
<name>A0ABM8U391_9BURK</name>
<keyword evidence="2" id="KW-0238">DNA-binding</keyword>
<dbReference type="SMART" id="SM00344">
    <property type="entry name" value="HTH_ASNC"/>
    <property type="match status" value="1"/>
</dbReference>
<dbReference type="InterPro" id="IPR036390">
    <property type="entry name" value="WH_DNA-bd_sf"/>
</dbReference>
<feature type="domain" description="HTH asnC-type" evidence="4">
    <location>
        <begin position="13"/>
        <end position="73"/>
    </location>
</feature>
<dbReference type="Pfam" id="PF01037">
    <property type="entry name" value="AsnC_trans_reg"/>
    <property type="match status" value="1"/>
</dbReference>
<dbReference type="InterPro" id="IPR011991">
    <property type="entry name" value="ArsR-like_HTH"/>
</dbReference>
<dbReference type="CDD" id="cd00090">
    <property type="entry name" value="HTH_ARSR"/>
    <property type="match status" value="1"/>
</dbReference>
<evidence type="ECO:0000256" key="2">
    <source>
        <dbReference type="ARBA" id="ARBA00023125"/>
    </source>
</evidence>
<dbReference type="InterPro" id="IPR019885">
    <property type="entry name" value="Tscrpt_reg_HTH_AsnC-type_CS"/>
</dbReference>
<evidence type="ECO:0000313" key="5">
    <source>
        <dbReference type="EMBL" id="CAG4897833.1"/>
    </source>
</evidence>
<evidence type="ECO:0000256" key="1">
    <source>
        <dbReference type="ARBA" id="ARBA00023015"/>
    </source>
</evidence>
<organism evidence="5 6">
    <name type="scientific">Paraburkholderia gardini</name>
    <dbReference type="NCBI Taxonomy" id="2823469"/>
    <lineage>
        <taxon>Bacteria</taxon>
        <taxon>Pseudomonadati</taxon>
        <taxon>Pseudomonadota</taxon>
        <taxon>Betaproteobacteria</taxon>
        <taxon>Burkholderiales</taxon>
        <taxon>Burkholderiaceae</taxon>
        <taxon>Paraburkholderia</taxon>
    </lineage>
</organism>
<dbReference type="RefSeq" id="WP_228978174.1">
    <property type="nucleotide sequence ID" value="NZ_CAJQYY010000011.1"/>
</dbReference>
<keyword evidence="1" id="KW-0805">Transcription regulation</keyword>
<dbReference type="InterPro" id="IPR011008">
    <property type="entry name" value="Dimeric_a/b-barrel"/>
</dbReference>
<keyword evidence="3" id="KW-0804">Transcription</keyword>
<dbReference type="PANTHER" id="PTHR30154:SF53">
    <property type="entry name" value="HTH-TYPE TRANSCRIPTIONAL REGULATOR LRPC"/>
    <property type="match status" value="1"/>
</dbReference>
<protein>
    <submittedName>
        <fullName evidence="5">HTH-type transcriptional regulator LrpC</fullName>
    </submittedName>
</protein>
<dbReference type="PROSITE" id="PS50956">
    <property type="entry name" value="HTH_ASNC_2"/>
    <property type="match status" value="1"/>
</dbReference>
<dbReference type="EMBL" id="CAJQYY010000011">
    <property type="protein sequence ID" value="CAG4897833.1"/>
    <property type="molecule type" value="Genomic_DNA"/>
</dbReference>
<dbReference type="Gene3D" id="3.30.70.920">
    <property type="match status" value="1"/>
</dbReference>
<dbReference type="InterPro" id="IPR000485">
    <property type="entry name" value="AsnC-type_HTH_dom"/>
</dbReference>
<dbReference type="Gene3D" id="1.10.10.10">
    <property type="entry name" value="Winged helix-like DNA-binding domain superfamily/Winged helix DNA-binding domain"/>
    <property type="match status" value="1"/>
</dbReference>
<reference evidence="5 6" key="1">
    <citation type="submission" date="2021-04" db="EMBL/GenBank/DDBJ databases">
        <authorList>
            <person name="Vanwijnsberghe S."/>
        </authorList>
    </citation>
    <scope>NUCLEOTIDE SEQUENCE [LARGE SCALE GENOMIC DNA]</scope>
    <source>
        <strain evidence="5 6">LMG 32171</strain>
    </source>
</reference>
<keyword evidence="6" id="KW-1185">Reference proteome</keyword>
<dbReference type="Pfam" id="PF13412">
    <property type="entry name" value="HTH_24"/>
    <property type="match status" value="1"/>
</dbReference>
<dbReference type="PROSITE" id="PS00519">
    <property type="entry name" value="HTH_ASNC_1"/>
    <property type="match status" value="1"/>
</dbReference>